<evidence type="ECO:0000313" key="2">
    <source>
        <dbReference type="Proteomes" id="UP000663834"/>
    </source>
</evidence>
<accession>A0A815YJ10</accession>
<proteinExistence type="predicted"/>
<gene>
    <name evidence="1" type="ORF">KQP761_LOCUS19201</name>
</gene>
<evidence type="ECO:0000313" key="1">
    <source>
        <dbReference type="EMBL" id="CAF1571357.1"/>
    </source>
</evidence>
<dbReference type="AlphaFoldDB" id="A0A815YJ10"/>
<dbReference type="OrthoDB" id="10622754at2759"/>
<dbReference type="Proteomes" id="UP000663834">
    <property type="component" value="Unassembled WGS sequence"/>
</dbReference>
<comment type="caution">
    <text evidence="1">The sequence shown here is derived from an EMBL/GenBank/DDBJ whole genome shotgun (WGS) entry which is preliminary data.</text>
</comment>
<organism evidence="1 2">
    <name type="scientific">Rotaria magnacalcarata</name>
    <dbReference type="NCBI Taxonomy" id="392030"/>
    <lineage>
        <taxon>Eukaryota</taxon>
        <taxon>Metazoa</taxon>
        <taxon>Spiralia</taxon>
        <taxon>Gnathifera</taxon>
        <taxon>Rotifera</taxon>
        <taxon>Eurotatoria</taxon>
        <taxon>Bdelloidea</taxon>
        <taxon>Philodinida</taxon>
        <taxon>Philodinidae</taxon>
        <taxon>Rotaria</taxon>
    </lineage>
</organism>
<dbReference type="EMBL" id="CAJNOW010009858">
    <property type="protein sequence ID" value="CAF1571357.1"/>
    <property type="molecule type" value="Genomic_DNA"/>
</dbReference>
<name>A0A815YJ10_9BILA</name>
<reference evidence="1" key="1">
    <citation type="submission" date="2021-02" db="EMBL/GenBank/DDBJ databases">
        <authorList>
            <person name="Nowell W R."/>
        </authorList>
    </citation>
    <scope>NUCLEOTIDE SEQUENCE</scope>
</reference>
<protein>
    <submittedName>
        <fullName evidence="1">Uncharacterized protein</fullName>
    </submittedName>
</protein>
<sequence length="189" mass="22108">MWISWEFGPIRALDTVGISRPFIDVVLVSYTDYRIDFISILKIHFDLVCHRIRPDQVVFLKLQDDHNAPCQIQLFISYFRIEKFTRLRSLTLTLDISDSGMQIFLNLAKLSSLESLSLISYEINGFYFARRYDNGIDATQQDNTRLLLISDTIPISRLRHFTIDECDKKIFKNNFQRRSTTSITQNSAN</sequence>